<proteinExistence type="predicted"/>
<keyword evidence="2" id="KW-1185">Reference proteome</keyword>
<evidence type="ECO:0000313" key="2">
    <source>
        <dbReference type="Proteomes" id="UP001589559"/>
    </source>
</evidence>
<reference evidence="1" key="1">
    <citation type="submission" date="2024-09" db="EMBL/GenBank/DDBJ databases">
        <authorList>
            <person name="Sun Q."/>
            <person name="Mori K."/>
        </authorList>
    </citation>
    <scope>NUCLEOTIDE SEQUENCE</scope>
    <source>
        <strain evidence="1">JCM 19018</strain>
    </source>
</reference>
<gene>
    <name evidence="1" type="ORF">ACFFN7_10900</name>
</gene>
<sequence length="129" mass="14691">MGLKVVECIYCTSSGTFGGNKRQVTDGRDMPPEARRKLVLEFVVHHDIPLPPLAIWAGLNRQHRVTFSYRTMQNILSDLVDDGDLFKVDTEELRDGEISKIEGDSSSRRAYYFATEQGIERVENEIDDN</sequence>
<comment type="caution">
    <text evidence="1">The sequence shown here is derived from an EMBL/GenBank/DDBJ whole genome shotgun (WGS) entry which is preliminary data.</text>
</comment>
<accession>A0ACC6VLD3</accession>
<dbReference type="Proteomes" id="UP001589559">
    <property type="component" value="Unassembled WGS sequence"/>
</dbReference>
<dbReference type="EMBL" id="JBHMAK010000007">
    <property type="protein sequence ID" value="MFB9811873.1"/>
    <property type="molecule type" value="Genomic_DNA"/>
</dbReference>
<protein>
    <submittedName>
        <fullName evidence="1">Uncharacterized protein</fullName>
    </submittedName>
</protein>
<organism evidence="1 2">
    <name type="scientific">Haloarcula sebkhae</name>
    <dbReference type="NCBI Taxonomy" id="932660"/>
    <lineage>
        <taxon>Archaea</taxon>
        <taxon>Methanobacteriati</taxon>
        <taxon>Methanobacteriota</taxon>
        <taxon>Stenosarchaea group</taxon>
        <taxon>Halobacteria</taxon>
        <taxon>Halobacteriales</taxon>
        <taxon>Haloarculaceae</taxon>
        <taxon>Haloarcula</taxon>
    </lineage>
</organism>
<name>A0ACC6VLD3_9EURY</name>
<evidence type="ECO:0000313" key="1">
    <source>
        <dbReference type="EMBL" id="MFB9811873.1"/>
    </source>
</evidence>